<sequence>MADKKEKLFSDFSPVSTEQWMAKVTADLKGADFEKKLVWKTNEGFKVKPFYRMEDLEGLKTTDALPGEFRISEVQRRTITNGWYVRKLELNPPKKQTRRHWIS</sequence>
<accession>W4UXU5</accession>
<proteinExistence type="predicted"/>
<name>W4UXU5_9BACE</name>
<dbReference type="GO" id="GO:0003824">
    <property type="term" value="F:catalytic activity"/>
    <property type="evidence" value="ECO:0007669"/>
    <property type="project" value="InterPro"/>
</dbReference>
<dbReference type="EMBL" id="BAIV01000029">
    <property type="protein sequence ID" value="GAE85652.1"/>
    <property type="molecule type" value="Genomic_DNA"/>
</dbReference>
<evidence type="ECO:0000313" key="1">
    <source>
        <dbReference type="EMBL" id="GAE85652.1"/>
    </source>
</evidence>
<organism evidence="1 2">
    <name type="scientific">Bacteroides reticulotermitis JCM 10512</name>
    <dbReference type="NCBI Taxonomy" id="1445607"/>
    <lineage>
        <taxon>Bacteria</taxon>
        <taxon>Pseudomonadati</taxon>
        <taxon>Bacteroidota</taxon>
        <taxon>Bacteroidia</taxon>
        <taxon>Bacteroidales</taxon>
        <taxon>Bacteroidaceae</taxon>
        <taxon>Bacteroides</taxon>
    </lineage>
</organism>
<dbReference type="STRING" id="1445607.JCM10512_4103"/>
<dbReference type="AlphaFoldDB" id="W4UXU5"/>
<gene>
    <name evidence="1" type="ORF">JCM10512_4103</name>
</gene>
<dbReference type="SUPFAM" id="SSF51703">
    <property type="entry name" value="Cobalamin (vitamin B12)-dependent enzymes"/>
    <property type="match status" value="1"/>
</dbReference>
<keyword evidence="2" id="KW-1185">Reference proteome</keyword>
<comment type="caution">
    <text evidence="1">The sequence shown here is derived from an EMBL/GenBank/DDBJ whole genome shotgun (WGS) entry which is preliminary data.</text>
</comment>
<reference evidence="1 2" key="1">
    <citation type="journal article" date="2014" name="Genome Announc.">
        <title>Draft Genome Sequence of Bacteroides reticulotermitis Strain JCM 10512T, Isolated from the Gut of a Termite.</title>
        <authorList>
            <person name="Yuki M."/>
            <person name="Oshima K."/>
            <person name="Suda W."/>
            <person name="Sakamoto M."/>
            <person name="Iida T."/>
            <person name="Hattori M."/>
            <person name="Ohkuma M."/>
        </authorList>
    </citation>
    <scope>NUCLEOTIDE SEQUENCE [LARGE SCALE GENOMIC DNA]</scope>
    <source>
        <strain evidence="1 2">JCM 10512</strain>
    </source>
</reference>
<dbReference type="Proteomes" id="UP000019131">
    <property type="component" value="Unassembled WGS sequence"/>
</dbReference>
<dbReference type="Gene3D" id="3.20.20.240">
    <property type="entry name" value="Methylmalonyl-CoA mutase"/>
    <property type="match status" value="1"/>
</dbReference>
<protein>
    <submittedName>
        <fullName evidence="1">Methylmalonyl-CoA mutase</fullName>
    </submittedName>
</protein>
<dbReference type="InterPro" id="IPR016176">
    <property type="entry name" value="Cbl-dep_enz_cat"/>
</dbReference>
<dbReference type="GO" id="GO:0031419">
    <property type="term" value="F:cobalamin binding"/>
    <property type="evidence" value="ECO:0007669"/>
    <property type="project" value="InterPro"/>
</dbReference>
<evidence type="ECO:0000313" key="2">
    <source>
        <dbReference type="Proteomes" id="UP000019131"/>
    </source>
</evidence>